<dbReference type="CDD" id="cd03268">
    <property type="entry name" value="ABC_BcrA_bacitracin_resist"/>
    <property type="match status" value="1"/>
</dbReference>
<dbReference type="InterPro" id="IPR003593">
    <property type="entry name" value="AAA+_ATPase"/>
</dbReference>
<evidence type="ECO:0000313" key="8">
    <source>
        <dbReference type="EMBL" id="GAA2157737.1"/>
    </source>
</evidence>
<feature type="transmembrane region" description="Helical" evidence="6">
    <location>
        <begin position="357"/>
        <end position="377"/>
    </location>
</feature>
<evidence type="ECO:0000256" key="2">
    <source>
        <dbReference type="ARBA" id="ARBA00022448"/>
    </source>
</evidence>
<feature type="domain" description="ABC transporter" evidence="7">
    <location>
        <begin position="2"/>
        <end position="227"/>
    </location>
</feature>
<proteinExistence type="inferred from homology"/>
<dbReference type="InterPro" id="IPR017871">
    <property type="entry name" value="ABC_transporter-like_CS"/>
</dbReference>
<keyword evidence="6" id="KW-0812">Transmembrane</keyword>
<evidence type="ECO:0000259" key="7">
    <source>
        <dbReference type="PROSITE" id="PS50893"/>
    </source>
</evidence>
<dbReference type="PANTHER" id="PTHR43335:SF4">
    <property type="entry name" value="ABC TRANSPORTER, ATP-BINDING PROTEIN"/>
    <property type="match status" value="1"/>
</dbReference>
<feature type="transmembrane region" description="Helical" evidence="6">
    <location>
        <begin position="484"/>
        <end position="504"/>
    </location>
</feature>
<keyword evidence="9" id="KW-1185">Reference proteome</keyword>
<dbReference type="EMBL" id="BAAANT010000062">
    <property type="protein sequence ID" value="GAA2157737.1"/>
    <property type="molecule type" value="Genomic_DNA"/>
</dbReference>
<dbReference type="PROSITE" id="PS00211">
    <property type="entry name" value="ABC_TRANSPORTER_1"/>
    <property type="match status" value="1"/>
</dbReference>
<dbReference type="Pfam" id="PF00005">
    <property type="entry name" value="ABC_tran"/>
    <property type="match status" value="1"/>
</dbReference>
<dbReference type="Gene3D" id="3.40.50.300">
    <property type="entry name" value="P-loop containing nucleotide triphosphate hydrolases"/>
    <property type="match status" value="1"/>
</dbReference>
<keyword evidence="2" id="KW-0813">Transport</keyword>
<keyword evidence="6" id="KW-1133">Transmembrane helix</keyword>
<feature type="transmembrane region" description="Helical" evidence="6">
    <location>
        <begin position="516"/>
        <end position="534"/>
    </location>
</feature>
<dbReference type="SUPFAM" id="SSF52540">
    <property type="entry name" value="P-loop containing nucleoside triphosphate hydrolases"/>
    <property type="match status" value="1"/>
</dbReference>
<keyword evidence="4" id="KW-0067">ATP-binding</keyword>
<feature type="transmembrane region" description="Helical" evidence="6">
    <location>
        <begin position="563"/>
        <end position="588"/>
    </location>
</feature>
<protein>
    <recommendedName>
        <fullName evidence="7">ABC transporter domain-containing protein</fullName>
    </recommendedName>
</protein>
<feature type="region of interest" description="Disordered" evidence="5">
    <location>
        <begin position="292"/>
        <end position="319"/>
    </location>
</feature>
<dbReference type="InterPro" id="IPR027417">
    <property type="entry name" value="P-loop_NTPase"/>
</dbReference>
<feature type="transmembrane region" description="Helical" evidence="6">
    <location>
        <begin position="439"/>
        <end position="464"/>
    </location>
</feature>
<dbReference type="InterPro" id="IPR003439">
    <property type="entry name" value="ABC_transporter-like_ATP-bd"/>
</dbReference>
<accession>A0ABN3AAI9</accession>
<evidence type="ECO:0000256" key="4">
    <source>
        <dbReference type="ARBA" id="ARBA00022840"/>
    </source>
</evidence>
<sequence>MIEVRGLSKRFGEMTAVDDLTFTVRPGEVTGFLGSNGAGKTTTLRMVLGLDAPTAGTVTFDGRPFTDLPAPLRQVGALLDARAVHPSRTAAQHLSVLGRSNGIDPARVPQVLELVGLRHAGHRRAADFSLGMLQRLGLAAALLGDPPVLVLDEPLNGLDPEGIVWFRGLMRQLAAEGRTVLVSSHLMAEMALTADHLLVIGGGRLLADTSVEAFVDATAHHGTVVVRTPHAETFDSELTDAGATVSRLADGALDVTGLDSARIGGLAAASGVELHELATRRRSLEEAFMELTAGSDRRPAAGPAPVEAPRADPAPTRRPGLVARWRGRRPFVEGPPTFRDLVHSEWVKLRTTRSSRYLALGTVVAGAGLAVLTSNSVGEQYGGLSAADRLAFDPTEVSLRGHLVAQVTVGLLGALAITSEYSTGTLTSTLTAVPDRGRLLAAKAAVLGGAALPVGLAATAGGFLGGQAMLARHGAPHTGLRDPAALRAVLGGGAYLASTGLLGLGLGSLLRNTSGAASTLFGGMLIVPALSPALPGPLPRWMATYWPTRAGAQVMTVHRDPALLGPAAGLGLMGAATGATLAAAYAAFRTRDA</sequence>
<keyword evidence="3" id="KW-0547">Nucleotide-binding</keyword>
<dbReference type="PROSITE" id="PS50893">
    <property type="entry name" value="ABC_TRANSPORTER_2"/>
    <property type="match status" value="1"/>
</dbReference>
<evidence type="ECO:0000313" key="9">
    <source>
        <dbReference type="Proteomes" id="UP001422759"/>
    </source>
</evidence>
<evidence type="ECO:0000256" key="1">
    <source>
        <dbReference type="ARBA" id="ARBA00005417"/>
    </source>
</evidence>
<dbReference type="Proteomes" id="UP001422759">
    <property type="component" value="Unassembled WGS sequence"/>
</dbReference>
<comment type="similarity">
    <text evidence="1">Belongs to the ABC transporter superfamily.</text>
</comment>
<dbReference type="SMART" id="SM00382">
    <property type="entry name" value="AAA"/>
    <property type="match status" value="1"/>
</dbReference>
<evidence type="ECO:0000256" key="6">
    <source>
        <dbReference type="SAM" id="Phobius"/>
    </source>
</evidence>
<name>A0ABN3AAI9_9ACTN</name>
<organism evidence="8 9">
    <name type="scientific">Kitasatospora kazusensis</name>
    <dbReference type="NCBI Taxonomy" id="407974"/>
    <lineage>
        <taxon>Bacteria</taxon>
        <taxon>Bacillati</taxon>
        <taxon>Actinomycetota</taxon>
        <taxon>Actinomycetes</taxon>
        <taxon>Kitasatosporales</taxon>
        <taxon>Streptomycetaceae</taxon>
        <taxon>Kitasatospora</taxon>
    </lineage>
</organism>
<reference evidence="8 9" key="1">
    <citation type="journal article" date="2019" name="Int. J. Syst. Evol. Microbiol.">
        <title>The Global Catalogue of Microorganisms (GCM) 10K type strain sequencing project: providing services to taxonomists for standard genome sequencing and annotation.</title>
        <authorList>
            <consortium name="The Broad Institute Genomics Platform"/>
            <consortium name="The Broad Institute Genome Sequencing Center for Infectious Disease"/>
            <person name="Wu L."/>
            <person name="Ma J."/>
        </authorList>
    </citation>
    <scope>NUCLEOTIDE SEQUENCE [LARGE SCALE GENOMIC DNA]</scope>
    <source>
        <strain evidence="8 9">JCM 14560</strain>
    </source>
</reference>
<evidence type="ECO:0000256" key="3">
    <source>
        <dbReference type="ARBA" id="ARBA00022741"/>
    </source>
</evidence>
<keyword evidence="6" id="KW-0472">Membrane</keyword>
<dbReference type="PANTHER" id="PTHR43335">
    <property type="entry name" value="ABC TRANSPORTER, ATP-BINDING PROTEIN"/>
    <property type="match status" value="1"/>
</dbReference>
<gene>
    <name evidence="8" type="ORF">GCM10009760_60120</name>
</gene>
<comment type="caution">
    <text evidence="8">The sequence shown here is derived from an EMBL/GenBank/DDBJ whole genome shotgun (WGS) entry which is preliminary data.</text>
</comment>
<evidence type="ECO:0000256" key="5">
    <source>
        <dbReference type="SAM" id="MobiDB-lite"/>
    </source>
</evidence>